<name>A0A0D6PCT1_9PROT</name>
<reference evidence="2 3" key="1">
    <citation type="submission" date="2012-11" db="EMBL/GenBank/DDBJ databases">
        <title>Whole genome sequence of Acidocella aminolytica 101 = DSM 11237.</title>
        <authorList>
            <person name="Azuma Y."/>
            <person name="Higashiura N."/>
            <person name="Hirakawa H."/>
            <person name="Matsushita K."/>
        </authorList>
    </citation>
    <scope>NUCLEOTIDE SEQUENCE [LARGE SCALE GENOMIC DNA]</scope>
    <source>
        <strain evidence="3">101 / DSM 11237</strain>
    </source>
</reference>
<accession>A0A0D6PCT1</accession>
<feature type="coiled-coil region" evidence="1">
    <location>
        <begin position="111"/>
        <end position="138"/>
    </location>
</feature>
<keyword evidence="1" id="KW-0175">Coiled coil</keyword>
<dbReference type="RefSeq" id="WP_148359171.1">
    <property type="nucleotide sequence ID" value="NZ_BANC01000015.1"/>
</dbReference>
<dbReference type="STRING" id="1120923.SAMN02746095_03044"/>
<dbReference type="AlphaFoldDB" id="A0A0D6PCT1"/>
<evidence type="ECO:0000313" key="2">
    <source>
        <dbReference type="EMBL" id="GAN79028.1"/>
    </source>
</evidence>
<organism evidence="2 3">
    <name type="scientific">Acidocella aminolytica 101 = DSM 11237</name>
    <dbReference type="NCBI Taxonomy" id="1120923"/>
    <lineage>
        <taxon>Bacteria</taxon>
        <taxon>Pseudomonadati</taxon>
        <taxon>Pseudomonadota</taxon>
        <taxon>Alphaproteobacteria</taxon>
        <taxon>Acetobacterales</taxon>
        <taxon>Acidocellaceae</taxon>
        <taxon>Acidocella</taxon>
    </lineage>
</organism>
<protein>
    <submittedName>
        <fullName evidence="2">Uncharacterized protein</fullName>
    </submittedName>
</protein>
<dbReference type="Proteomes" id="UP000032668">
    <property type="component" value="Unassembled WGS sequence"/>
</dbReference>
<gene>
    <name evidence="2" type="ORF">Aam_015_038</name>
</gene>
<proteinExistence type="predicted"/>
<keyword evidence="3" id="KW-1185">Reference proteome</keyword>
<evidence type="ECO:0000256" key="1">
    <source>
        <dbReference type="SAM" id="Coils"/>
    </source>
</evidence>
<comment type="caution">
    <text evidence="2">The sequence shown here is derived from an EMBL/GenBank/DDBJ whole genome shotgun (WGS) entry which is preliminary data.</text>
</comment>
<evidence type="ECO:0000313" key="3">
    <source>
        <dbReference type="Proteomes" id="UP000032668"/>
    </source>
</evidence>
<dbReference type="EMBL" id="BANC01000015">
    <property type="protein sequence ID" value="GAN79028.1"/>
    <property type="molecule type" value="Genomic_DNA"/>
</dbReference>
<sequence length="242" mass="27443">MSDDITSHSDFPPWLPLAVANWIDENRTHPEHVRGRDLIDRLASDEKLRTLWNELQKKKRTGFVYAPNKKALETICGTCPDDESERQGIALIWLFKQLLHFSIAPQTAATMASYQSEVEQLKNRARMLREEADDTEKLPPMAGGIDWRGAASGMRAKADVLEQKIRLIGERRLILENDRHNKDGLQTGADVSAMFNALFGKPLYEQSAAIANALTGQRVTFEQIRHVTKTHHCSVTFAPQRR</sequence>